<feature type="region of interest" description="Disordered" evidence="4">
    <location>
        <begin position="210"/>
        <end position="234"/>
    </location>
</feature>
<organism evidence="6 7">
    <name type="scientific">Cryptosporidium canis</name>
    <dbReference type="NCBI Taxonomy" id="195482"/>
    <lineage>
        <taxon>Eukaryota</taxon>
        <taxon>Sar</taxon>
        <taxon>Alveolata</taxon>
        <taxon>Apicomplexa</taxon>
        <taxon>Conoidasida</taxon>
        <taxon>Coccidia</taxon>
        <taxon>Eucoccidiorida</taxon>
        <taxon>Eimeriorina</taxon>
        <taxon>Cryptosporidiidae</taxon>
        <taxon>Cryptosporidium</taxon>
    </lineage>
</organism>
<dbReference type="Proteomes" id="UP001071777">
    <property type="component" value="Unassembled WGS sequence"/>
</dbReference>
<dbReference type="GO" id="GO:0003746">
    <property type="term" value="F:translation elongation factor activity"/>
    <property type="evidence" value="ECO:0007669"/>
    <property type="project" value="UniProtKB-KW"/>
</dbReference>
<dbReference type="PANTHER" id="PTHR11595:SF21">
    <property type="entry name" value="ELONGATION FACTOR 1-BETA"/>
    <property type="match status" value="1"/>
</dbReference>
<dbReference type="SUPFAM" id="SSF47616">
    <property type="entry name" value="GST C-terminal domain-like"/>
    <property type="match status" value="1"/>
</dbReference>
<dbReference type="Gene3D" id="3.30.70.60">
    <property type="match status" value="1"/>
</dbReference>
<keyword evidence="7" id="KW-1185">Reference proteome</keyword>
<dbReference type="InterPro" id="IPR036282">
    <property type="entry name" value="Glutathione-S-Trfase_C_sf"/>
</dbReference>
<comment type="caution">
    <text evidence="6">The sequence shown here is derived from an EMBL/GenBank/DDBJ whole genome shotgun (WGS) entry which is preliminary data.</text>
</comment>
<evidence type="ECO:0000256" key="3">
    <source>
        <dbReference type="ARBA" id="ARBA00022917"/>
    </source>
</evidence>
<keyword evidence="2 6" id="KW-0251">Elongation factor</keyword>
<protein>
    <submittedName>
        <fullName evidence="6">Translation elongation factor 1 beta 1</fullName>
    </submittedName>
</protein>
<feature type="domain" description="Translation elongation factor EF1B beta/delta subunit guanine nucleotide exchange" evidence="5">
    <location>
        <begin position="133"/>
        <end position="247"/>
    </location>
</feature>
<dbReference type="CDD" id="cd00292">
    <property type="entry name" value="EF1B"/>
    <property type="match status" value="1"/>
</dbReference>
<feature type="compositionally biased region" description="Basic and acidic residues" evidence="4">
    <location>
        <begin position="210"/>
        <end position="221"/>
    </location>
</feature>
<dbReference type="InterPro" id="IPR014038">
    <property type="entry name" value="EF1B_bsu/dsu_GNE"/>
</dbReference>
<dbReference type="InterPro" id="IPR036219">
    <property type="entry name" value="eEF-1beta-like_sf"/>
</dbReference>
<evidence type="ECO:0000256" key="1">
    <source>
        <dbReference type="ARBA" id="ARBA00007411"/>
    </source>
</evidence>
<dbReference type="EMBL" id="JAPCXB010000206">
    <property type="protein sequence ID" value="KAJ1604892.1"/>
    <property type="molecule type" value="Genomic_DNA"/>
</dbReference>
<comment type="similarity">
    <text evidence="1">Belongs to the EF-1-beta/EF-1-delta family.</text>
</comment>
<dbReference type="InterPro" id="IPR014717">
    <property type="entry name" value="Transl_elong_EF1B/ribsomal_bS6"/>
</dbReference>
<dbReference type="PANTHER" id="PTHR11595">
    <property type="entry name" value="EF-HAND AND COILED-COIL DOMAIN-CONTAINING FAMILY MEMBER"/>
    <property type="match status" value="1"/>
</dbReference>
<keyword evidence="3" id="KW-0648">Protein biosynthesis</keyword>
<sequence length="247" mass="27424">MDKFGDISTDAGRKKLNDYLSTRSYMNGAAPSQDDVEALCKIMKAGGCSEYQHICRYASHILSFTAAERDSFPGESYKNKQQKAGDCKEKKSNDDDFDLFGEDDEDMEAAKKAMEAKKKALQEKKAKEKPASKSSLVLDIKPSSLDVDLDAVAKMIRGLKIEGVEFSEGEKKVPVAFGLFKLQMGATIIDDLVNTQDIVDSIETLGMTEEQKKKFSEKDGGCDDDEEEEEEEYGLVQSCEIVSFNKL</sequence>
<name>A0ABQ8P1T3_9CRYT</name>
<dbReference type="Pfam" id="PF00736">
    <property type="entry name" value="EF1_GNE"/>
    <property type="match status" value="1"/>
</dbReference>
<reference evidence="6" key="1">
    <citation type="submission" date="2022-10" db="EMBL/GenBank/DDBJ databases">
        <title>Adaptive evolution leads to modifications in subtelomeric GC content in a zoonotic Cryptosporidium species.</title>
        <authorList>
            <person name="Li J."/>
            <person name="Feng Y."/>
            <person name="Xiao L."/>
        </authorList>
    </citation>
    <scope>NUCLEOTIDE SEQUENCE</scope>
    <source>
        <strain evidence="6">25894</strain>
    </source>
</reference>
<evidence type="ECO:0000256" key="2">
    <source>
        <dbReference type="ARBA" id="ARBA00022768"/>
    </source>
</evidence>
<gene>
    <name evidence="6" type="ORF">OJ252_3614</name>
</gene>
<proteinExistence type="inferred from homology"/>
<evidence type="ECO:0000256" key="4">
    <source>
        <dbReference type="SAM" id="MobiDB-lite"/>
    </source>
</evidence>
<accession>A0ABQ8P1T3</accession>
<feature type="region of interest" description="Disordered" evidence="4">
    <location>
        <begin position="73"/>
        <end position="92"/>
    </location>
</feature>
<dbReference type="InterPro" id="IPR049720">
    <property type="entry name" value="EF1B_bsu/dsu"/>
</dbReference>
<dbReference type="SUPFAM" id="SSF54984">
    <property type="entry name" value="eEF-1beta-like"/>
    <property type="match status" value="1"/>
</dbReference>
<feature type="compositionally biased region" description="Acidic residues" evidence="4">
    <location>
        <begin position="222"/>
        <end position="233"/>
    </location>
</feature>
<evidence type="ECO:0000259" key="5">
    <source>
        <dbReference type="SMART" id="SM00888"/>
    </source>
</evidence>
<feature type="compositionally biased region" description="Basic and acidic residues" evidence="4">
    <location>
        <begin position="83"/>
        <end position="92"/>
    </location>
</feature>
<evidence type="ECO:0000313" key="6">
    <source>
        <dbReference type="EMBL" id="KAJ1604892.1"/>
    </source>
</evidence>
<evidence type="ECO:0000313" key="7">
    <source>
        <dbReference type="Proteomes" id="UP001071777"/>
    </source>
</evidence>
<dbReference type="SMART" id="SM00888">
    <property type="entry name" value="EF1_GNE"/>
    <property type="match status" value="1"/>
</dbReference>